<protein>
    <submittedName>
        <fullName evidence="3">Glycerophosphodiester phosphodiesterase</fullName>
    </submittedName>
</protein>
<accession>A0A7Y7B3D4</accession>
<dbReference type="Proteomes" id="UP000587462">
    <property type="component" value="Unassembled WGS sequence"/>
</dbReference>
<dbReference type="InterPro" id="IPR030395">
    <property type="entry name" value="GP_PDE_dom"/>
</dbReference>
<feature type="chain" id="PRO_5031368954" evidence="1">
    <location>
        <begin position="31"/>
        <end position="309"/>
    </location>
</feature>
<keyword evidence="1" id="KW-0732">Signal</keyword>
<feature type="signal peptide" evidence="1">
    <location>
        <begin position="1"/>
        <end position="30"/>
    </location>
</feature>
<dbReference type="GO" id="GO:0008081">
    <property type="term" value="F:phosphoric diester hydrolase activity"/>
    <property type="evidence" value="ECO:0007669"/>
    <property type="project" value="InterPro"/>
</dbReference>
<dbReference type="RefSeq" id="WP_171080210.1">
    <property type="nucleotide sequence ID" value="NZ_BNBU01000005.1"/>
</dbReference>
<dbReference type="PANTHER" id="PTHR46211">
    <property type="entry name" value="GLYCEROPHOSPHORYL DIESTER PHOSPHODIESTERASE"/>
    <property type="match status" value="1"/>
</dbReference>
<dbReference type="PANTHER" id="PTHR46211:SF1">
    <property type="entry name" value="GLYCEROPHOSPHODIESTER PHOSPHODIESTERASE, CYTOPLASMIC"/>
    <property type="match status" value="1"/>
</dbReference>
<evidence type="ECO:0000313" key="4">
    <source>
        <dbReference type="Proteomes" id="UP000587462"/>
    </source>
</evidence>
<feature type="domain" description="GP-PDE" evidence="2">
    <location>
        <begin position="37"/>
        <end position="290"/>
    </location>
</feature>
<keyword evidence="4" id="KW-1185">Reference proteome</keyword>
<reference evidence="3 4" key="1">
    <citation type="submission" date="2020-04" db="EMBL/GenBank/DDBJ databases">
        <title>Draft Genome Sequence of Streptomyces morookaense DSM 40503, an 8-azaguanine-producing strain.</title>
        <authorList>
            <person name="Qi J."/>
            <person name="Gao J.-M."/>
        </authorList>
    </citation>
    <scope>NUCLEOTIDE SEQUENCE [LARGE SCALE GENOMIC DNA]</scope>
    <source>
        <strain evidence="3 4">DSM 40503</strain>
    </source>
</reference>
<sequence>MRIRPVPSVTGALLVLALALPALGTPHAHARARQELPVTIGHRGVPAQAPENTLASIDRAAALGIRWVENDVQRTRDGQLVVLHDTTLERTTDARRRFPGRAPWKVGDFTLAEIETLDAGSWFDRRFAGERVPTLSSYLRRVDHNHQRLLLELKAPELYPGVEQQTVDALRQASWLDRRHVKDRLVVQSFDAASLRTLHRLRPDVKKGFLGAPKTADLRSYAAFADQINPDHGNVTADWVRAVHALNGPHGHRLEIAAWTVDDPARAVRLGRLGVDAIISNAPHVIQAALAEESGEDPFAGVPPEPAAL</sequence>
<dbReference type="GO" id="GO:0006629">
    <property type="term" value="P:lipid metabolic process"/>
    <property type="evidence" value="ECO:0007669"/>
    <property type="project" value="InterPro"/>
</dbReference>
<dbReference type="AlphaFoldDB" id="A0A7Y7B3D4"/>
<dbReference type="SUPFAM" id="SSF51695">
    <property type="entry name" value="PLC-like phosphodiesterases"/>
    <property type="match status" value="1"/>
</dbReference>
<dbReference type="InterPro" id="IPR017946">
    <property type="entry name" value="PLC-like_Pdiesterase_TIM-brl"/>
</dbReference>
<dbReference type="PROSITE" id="PS51704">
    <property type="entry name" value="GP_PDE"/>
    <property type="match status" value="1"/>
</dbReference>
<dbReference type="Pfam" id="PF03009">
    <property type="entry name" value="GDPD"/>
    <property type="match status" value="1"/>
</dbReference>
<dbReference type="Gene3D" id="3.20.20.190">
    <property type="entry name" value="Phosphatidylinositol (PI) phosphodiesterase"/>
    <property type="match status" value="1"/>
</dbReference>
<name>A0A7Y7B3D4_STRMO</name>
<evidence type="ECO:0000256" key="1">
    <source>
        <dbReference type="SAM" id="SignalP"/>
    </source>
</evidence>
<proteinExistence type="predicted"/>
<evidence type="ECO:0000259" key="2">
    <source>
        <dbReference type="PROSITE" id="PS51704"/>
    </source>
</evidence>
<gene>
    <name evidence="3" type="ORF">HG542_11290</name>
</gene>
<dbReference type="EMBL" id="JABBXF010000021">
    <property type="protein sequence ID" value="NVK78247.1"/>
    <property type="molecule type" value="Genomic_DNA"/>
</dbReference>
<evidence type="ECO:0000313" key="3">
    <source>
        <dbReference type="EMBL" id="NVK78247.1"/>
    </source>
</evidence>
<organism evidence="3 4">
    <name type="scientific">Streptomyces morookaense</name>
    <name type="common">Streptoverticillium morookaense</name>
    <dbReference type="NCBI Taxonomy" id="1970"/>
    <lineage>
        <taxon>Bacteria</taxon>
        <taxon>Bacillati</taxon>
        <taxon>Actinomycetota</taxon>
        <taxon>Actinomycetes</taxon>
        <taxon>Kitasatosporales</taxon>
        <taxon>Streptomycetaceae</taxon>
        <taxon>Streptomyces</taxon>
    </lineage>
</organism>
<comment type="caution">
    <text evidence="3">The sequence shown here is derived from an EMBL/GenBank/DDBJ whole genome shotgun (WGS) entry which is preliminary data.</text>
</comment>